<dbReference type="PRINTS" id="PR00344">
    <property type="entry name" value="BCTRLSENSOR"/>
</dbReference>
<keyword evidence="4" id="KW-0597">Phosphoprotein</keyword>
<dbReference type="InterPro" id="IPR035965">
    <property type="entry name" value="PAS-like_dom_sf"/>
</dbReference>
<dbReference type="CDD" id="cd00130">
    <property type="entry name" value="PAS"/>
    <property type="match status" value="1"/>
</dbReference>
<dbReference type="InterPro" id="IPR050351">
    <property type="entry name" value="BphY/WalK/GraS-like"/>
</dbReference>
<dbReference type="SMART" id="SM00116">
    <property type="entry name" value="CBS"/>
    <property type="match status" value="4"/>
</dbReference>
<dbReference type="GO" id="GO:0007234">
    <property type="term" value="P:osmosensory signaling via phosphorelay pathway"/>
    <property type="evidence" value="ECO:0007669"/>
    <property type="project" value="TreeGrafter"/>
</dbReference>
<evidence type="ECO:0000313" key="14">
    <source>
        <dbReference type="Proteomes" id="UP000389128"/>
    </source>
</evidence>
<dbReference type="Pfam" id="PF00989">
    <property type="entry name" value="PAS"/>
    <property type="match status" value="1"/>
</dbReference>
<dbReference type="EMBL" id="SDKK01000006">
    <property type="protein sequence ID" value="TYC59958.1"/>
    <property type="molecule type" value="Genomic_DNA"/>
</dbReference>
<dbReference type="InterPro" id="IPR003661">
    <property type="entry name" value="HisK_dim/P_dom"/>
</dbReference>
<evidence type="ECO:0000313" key="13">
    <source>
        <dbReference type="EMBL" id="TYC59958.1"/>
    </source>
</evidence>
<evidence type="ECO:0000256" key="8">
    <source>
        <dbReference type="PROSITE-ProRule" id="PRU00703"/>
    </source>
</evidence>
<dbReference type="InterPro" id="IPR013767">
    <property type="entry name" value="PAS_fold"/>
</dbReference>
<dbReference type="CDD" id="cd00082">
    <property type="entry name" value="HisKA"/>
    <property type="match status" value="1"/>
</dbReference>
<comment type="subcellular location">
    <subcellularLocation>
        <location evidence="2">Cell inner membrane</location>
        <topology evidence="2">Multi-pass membrane protein</topology>
    </subcellularLocation>
</comment>
<evidence type="ECO:0000256" key="4">
    <source>
        <dbReference type="ARBA" id="ARBA00022553"/>
    </source>
</evidence>
<dbReference type="PROSITE" id="PS50112">
    <property type="entry name" value="PAS"/>
    <property type="match status" value="1"/>
</dbReference>
<dbReference type="Gene3D" id="3.10.580.10">
    <property type="entry name" value="CBS-domain"/>
    <property type="match status" value="2"/>
</dbReference>
<evidence type="ECO:0000256" key="2">
    <source>
        <dbReference type="ARBA" id="ARBA00004429"/>
    </source>
</evidence>
<feature type="domain" description="CBS" evidence="12">
    <location>
        <begin position="209"/>
        <end position="265"/>
    </location>
</feature>
<dbReference type="Gene3D" id="1.10.287.130">
    <property type="match status" value="1"/>
</dbReference>
<keyword evidence="5" id="KW-0808">Transferase</keyword>
<dbReference type="InterPro" id="IPR000644">
    <property type="entry name" value="CBS_dom"/>
</dbReference>
<dbReference type="GO" id="GO:0005886">
    <property type="term" value="C:plasma membrane"/>
    <property type="evidence" value="ECO:0007669"/>
    <property type="project" value="UniProtKB-SubCell"/>
</dbReference>
<dbReference type="GO" id="GO:0030295">
    <property type="term" value="F:protein kinase activator activity"/>
    <property type="evidence" value="ECO:0007669"/>
    <property type="project" value="TreeGrafter"/>
</dbReference>
<dbReference type="SUPFAM" id="SSF54631">
    <property type="entry name" value="CBS-domain pair"/>
    <property type="match status" value="2"/>
</dbReference>
<dbReference type="InterPro" id="IPR046342">
    <property type="entry name" value="CBS_dom_sf"/>
</dbReference>
<evidence type="ECO:0000256" key="5">
    <source>
        <dbReference type="ARBA" id="ARBA00022679"/>
    </source>
</evidence>
<accession>A0A6C2D0H7</accession>
<dbReference type="InterPro" id="IPR004358">
    <property type="entry name" value="Sig_transdc_His_kin-like_C"/>
</dbReference>
<dbReference type="PANTHER" id="PTHR42878:SF15">
    <property type="entry name" value="BACTERIOPHYTOCHROME"/>
    <property type="match status" value="1"/>
</dbReference>
<sequence length="661" mass="72527">MPLHLQHAPSTTLGDIPSPITLRLAAEMPLAAALCALLDHHASGAIVMCEERCVGIITERSAARACLEADPASLMLGEACDANPPVGHASTDLREAYRLLVRHGTRHILLHDQAGEASSLISESALLSALGMEHFAHLETVGSVMSPRAHTLPATATVRQAIRQMRQHNIGCVVVESGGDPVGVFTFHDLTGLLARSVRIQDIPLASVMTRNPLSVPTSASVWSAAQAMQQAGIRHLLVTRDKRLVGVLSEHDIVTSLEGRYVTFLREIIAEQEQELIEQRVRFAQREGEERLRRIIEASPDVIVVKDSAGNWMVTNGAGLTLFGLTGQDYVGQDELTLSRIAAPALASNLLHCAATNERAWGAPEGYRYIERLPRADGSFSYLDFIKKPVFNQDGSRQMLVVVGRDITDRILAEEAVQALNTSLEERVARRTDELSATLAELESFSYSVSHDLRTPLRAIEGFSSLVMDEHADELSSEALGHLGRVREAAQRMASLIDDLLDLSRHIRKPLLRRNTDLSATALSIAQDMQHADPERQVHIDIDSDMHAECDPVLMRTVLENLIGNAWKFTRPTSDATIHFGSRMDKDETEYFVTDNGVGFNLADAHKLFAPFQRFHTAAEFEGSGIGLATVHRIVRRHGGHIRARSAPGEGTTFFFTLGK</sequence>
<evidence type="ECO:0000259" key="11">
    <source>
        <dbReference type="PROSITE" id="PS50113"/>
    </source>
</evidence>
<dbReference type="RefSeq" id="WP_148578516.1">
    <property type="nucleotide sequence ID" value="NZ_SDKK01000006.1"/>
</dbReference>
<feature type="domain" description="PAS" evidence="10">
    <location>
        <begin position="289"/>
        <end position="337"/>
    </location>
</feature>
<evidence type="ECO:0000256" key="3">
    <source>
        <dbReference type="ARBA" id="ARBA00012438"/>
    </source>
</evidence>
<feature type="domain" description="CBS" evidence="12">
    <location>
        <begin position="145"/>
        <end position="203"/>
    </location>
</feature>
<dbReference type="GO" id="GO:0000155">
    <property type="term" value="F:phosphorelay sensor kinase activity"/>
    <property type="evidence" value="ECO:0007669"/>
    <property type="project" value="InterPro"/>
</dbReference>
<dbReference type="OrthoDB" id="9808408at2"/>
<dbReference type="Pfam" id="PF02518">
    <property type="entry name" value="HATPase_c"/>
    <property type="match status" value="1"/>
</dbReference>
<dbReference type="Pfam" id="PF00571">
    <property type="entry name" value="CBS"/>
    <property type="match status" value="2"/>
</dbReference>
<evidence type="ECO:0000259" key="9">
    <source>
        <dbReference type="PROSITE" id="PS50109"/>
    </source>
</evidence>
<dbReference type="PROSITE" id="PS50109">
    <property type="entry name" value="HIS_KIN"/>
    <property type="match status" value="1"/>
</dbReference>
<dbReference type="PROSITE" id="PS50113">
    <property type="entry name" value="PAC"/>
    <property type="match status" value="1"/>
</dbReference>
<evidence type="ECO:0000256" key="1">
    <source>
        <dbReference type="ARBA" id="ARBA00000085"/>
    </source>
</evidence>
<dbReference type="SUPFAM" id="SSF47384">
    <property type="entry name" value="Homodimeric domain of signal transducing histidine kinase"/>
    <property type="match status" value="1"/>
</dbReference>
<dbReference type="PANTHER" id="PTHR42878">
    <property type="entry name" value="TWO-COMPONENT HISTIDINE KINASE"/>
    <property type="match status" value="1"/>
</dbReference>
<dbReference type="InterPro" id="IPR036097">
    <property type="entry name" value="HisK_dim/P_sf"/>
</dbReference>
<dbReference type="GO" id="GO:0000156">
    <property type="term" value="F:phosphorelay response regulator activity"/>
    <property type="evidence" value="ECO:0007669"/>
    <property type="project" value="TreeGrafter"/>
</dbReference>
<dbReference type="Gene3D" id="3.30.450.20">
    <property type="entry name" value="PAS domain"/>
    <property type="match status" value="1"/>
</dbReference>
<organism evidence="13 14">
    <name type="scientific">Zoogloea oleivorans</name>
    <dbReference type="NCBI Taxonomy" id="1552750"/>
    <lineage>
        <taxon>Bacteria</taxon>
        <taxon>Pseudomonadati</taxon>
        <taxon>Pseudomonadota</taxon>
        <taxon>Betaproteobacteria</taxon>
        <taxon>Rhodocyclales</taxon>
        <taxon>Zoogloeaceae</taxon>
        <taxon>Zoogloea</taxon>
    </lineage>
</organism>
<dbReference type="SUPFAM" id="SSF55874">
    <property type="entry name" value="ATPase domain of HSP90 chaperone/DNA topoisomerase II/histidine kinase"/>
    <property type="match status" value="1"/>
</dbReference>
<keyword evidence="7" id="KW-0472">Membrane</keyword>
<dbReference type="SUPFAM" id="SSF55785">
    <property type="entry name" value="PYP-like sensor domain (PAS domain)"/>
    <property type="match status" value="1"/>
</dbReference>
<dbReference type="EC" id="2.7.13.3" evidence="3"/>
<dbReference type="PROSITE" id="PS51371">
    <property type="entry name" value="CBS"/>
    <property type="match status" value="2"/>
</dbReference>
<feature type="domain" description="PAC" evidence="11">
    <location>
        <begin position="368"/>
        <end position="420"/>
    </location>
</feature>
<dbReference type="Pfam" id="PF00512">
    <property type="entry name" value="HisKA"/>
    <property type="match status" value="1"/>
</dbReference>
<evidence type="ECO:0000256" key="7">
    <source>
        <dbReference type="ARBA" id="ARBA00023136"/>
    </source>
</evidence>
<dbReference type="GO" id="GO:0006355">
    <property type="term" value="P:regulation of DNA-templated transcription"/>
    <property type="evidence" value="ECO:0007669"/>
    <property type="project" value="InterPro"/>
</dbReference>
<dbReference type="Proteomes" id="UP000389128">
    <property type="component" value="Unassembled WGS sequence"/>
</dbReference>
<comment type="catalytic activity">
    <reaction evidence="1">
        <text>ATP + protein L-histidine = ADP + protein N-phospho-L-histidine.</text>
        <dbReference type="EC" id="2.7.13.3"/>
    </reaction>
</comment>
<keyword evidence="6" id="KW-0418">Kinase</keyword>
<dbReference type="SMART" id="SM00387">
    <property type="entry name" value="HATPase_c"/>
    <property type="match status" value="1"/>
</dbReference>
<dbReference type="InterPro" id="IPR036890">
    <property type="entry name" value="HATPase_C_sf"/>
</dbReference>
<dbReference type="InterPro" id="IPR003594">
    <property type="entry name" value="HATPase_dom"/>
</dbReference>
<dbReference type="AlphaFoldDB" id="A0A6C2D0H7"/>
<evidence type="ECO:0000256" key="6">
    <source>
        <dbReference type="ARBA" id="ARBA00022777"/>
    </source>
</evidence>
<comment type="caution">
    <text evidence="13">The sequence shown here is derived from an EMBL/GenBank/DDBJ whole genome shotgun (WGS) entry which is preliminary data.</text>
</comment>
<dbReference type="InterPro" id="IPR000014">
    <property type="entry name" value="PAS"/>
</dbReference>
<dbReference type="CDD" id="cd02205">
    <property type="entry name" value="CBS_pair_SF"/>
    <property type="match status" value="1"/>
</dbReference>
<proteinExistence type="predicted"/>
<dbReference type="InterPro" id="IPR000700">
    <property type="entry name" value="PAS-assoc_C"/>
</dbReference>
<name>A0A6C2D0H7_9RHOO</name>
<keyword evidence="14" id="KW-1185">Reference proteome</keyword>
<dbReference type="NCBIfam" id="TIGR00229">
    <property type="entry name" value="sensory_box"/>
    <property type="match status" value="1"/>
</dbReference>
<gene>
    <name evidence="13" type="ORF">ETQ85_07995</name>
</gene>
<dbReference type="InterPro" id="IPR005467">
    <property type="entry name" value="His_kinase_dom"/>
</dbReference>
<dbReference type="SMART" id="SM00388">
    <property type="entry name" value="HisKA"/>
    <property type="match status" value="1"/>
</dbReference>
<evidence type="ECO:0000259" key="10">
    <source>
        <dbReference type="PROSITE" id="PS50112"/>
    </source>
</evidence>
<dbReference type="FunFam" id="3.30.565.10:FF:000006">
    <property type="entry name" value="Sensor histidine kinase WalK"/>
    <property type="match status" value="1"/>
</dbReference>
<evidence type="ECO:0000259" key="12">
    <source>
        <dbReference type="PROSITE" id="PS51371"/>
    </source>
</evidence>
<protein>
    <recommendedName>
        <fullName evidence="3">histidine kinase</fullName>
        <ecNumber evidence="3">2.7.13.3</ecNumber>
    </recommendedName>
</protein>
<dbReference type="SMART" id="SM00091">
    <property type="entry name" value="PAS"/>
    <property type="match status" value="1"/>
</dbReference>
<keyword evidence="8" id="KW-0129">CBS domain</keyword>
<dbReference type="Gene3D" id="3.30.565.10">
    <property type="entry name" value="Histidine kinase-like ATPase, C-terminal domain"/>
    <property type="match status" value="1"/>
</dbReference>
<feature type="domain" description="Histidine kinase" evidence="9">
    <location>
        <begin position="449"/>
        <end position="661"/>
    </location>
</feature>
<dbReference type="FunFam" id="1.10.287.130:FF:000070">
    <property type="entry name" value="Histidine kinase sensor protein"/>
    <property type="match status" value="1"/>
</dbReference>
<reference evidence="13 14" key="1">
    <citation type="submission" date="2019-01" db="EMBL/GenBank/DDBJ databases">
        <title>Zoogloea oleivorans genome sequencing and assembly.</title>
        <authorList>
            <person name="Tancsics A."/>
            <person name="Farkas M."/>
            <person name="Kriszt B."/>
            <person name="Maroti G."/>
            <person name="Horvath B."/>
        </authorList>
    </citation>
    <scope>NUCLEOTIDE SEQUENCE [LARGE SCALE GENOMIC DNA]</scope>
    <source>
        <strain evidence="13 14">Buc</strain>
    </source>
</reference>